<name>A0A7J7WDH1_PIPKU</name>
<protein>
    <submittedName>
        <fullName evidence="2">Uncharacterized protein</fullName>
    </submittedName>
</protein>
<evidence type="ECO:0000313" key="2">
    <source>
        <dbReference type="EMBL" id="KAF6335413.1"/>
    </source>
</evidence>
<dbReference type="AlphaFoldDB" id="A0A7J7WDH1"/>
<reference evidence="2 3" key="1">
    <citation type="journal article" date="2020" name="Nature">
        <title>Six reference-quality genomes reveal evolution of bat adaptations.</title>
        <authorList>
            <person name="Jebb D."/>
            <person name="Huang Z."/>
            <person name="Pippel M."/>
            <person name="Hughes G.M."/>
            <person name="Lavrichenko K."/>
            <person name="Devanna P."/>
            <person name="Winkler S."/>
            <person name="Jermiin L.S."/>
            <person name="Skirmuntt E.C."/>
            <person name="Katzourakis A."/>
            <person name="Burkitt-Gray L."/>
            <person name="Ray D.A."/>
            <person name="Sullivan K.A.M."/>
            <person name="Roscito J.G."/>
            <person name="Kirilenko B.M."/>
            <person name="Davalos L.M."/>
            <person name="Corthals A.P."/>
            <person name="Power M.L."/>
            <person name="Jones G."/>
            <person name="Ransome R.D."/>
            <person name="Dechmann D.K.N."/>
            <person name="Locatelli A.G."/>
            <person name="Puechmaille S.J."/>
            <person name="Fedrigo O."/>
            <person name="Jarvis E.D."/>
            <person name="Hiller M."/>
            <person name="Vernes S.C."/>
            <person name="Myers E.W."/>
            <person name="Teeling E.C."/>
        </authorList>
    </citation>
    <scope>NUCLEOTIDE SEQUENCE [LARGE SCALE GENOMIC DNA]</scope>
    <source>
        <strain evidence="2">MPipKuh1</strain>
        <tissue evidence="2">Flight muscle</tissue>
    </source>
</reference>
<gene>
    <name evidence="2" type="ORF">mPipKuh1_008094</name>
</gene>
<sequence length="120" mass="12452">MTGVRSGLRQCGSRAGEGSQAWKASSRPSLTPALPAEEAGTHRDGTRVALAPELRAGWSGCEAHPSPAPGLRAAPRLTHRPYRWDLSARNHGNNGRTDATAAPMCRPLPAKPALSGGAPA</sequence>
<proteinExistence type="predicted"/>
<comment type="caution">
    <text evidence="2">The sequence shown here is derived from an EMBL/GenBank/DDBJ whole genome shotgun (WGS) entry which is preliminary data.</text>
</comment>
<evidence type="ECO:0000313" key="3">
    <source>
        <dbReference type="Proteomes" id="UP000558488"/>
    </source>
</evidence>
<feature type="region of interest" description="Disordered" evidence="1">
    <location>
        <begin position="1"/>
        <end position="45"/>
    </location>
</feature>
<keyword evidence="3" id="KW-1185">Reference proteome</keyword>
<organism evidence="2 3">
    <name type="scientific">Pipistrellus kuhlii</name>
    <name type="common">Kuhl's pipistrelle</name>
    <dbReference type="NCBI Taxonomy" id="59472"/>
    <lineage>
        <taxon>Eukaryota</taxon>
        <taxon>Metazoa</taxon>
        <taxon>Chordata</taxon>
        <taxon>Craniata</taxon>
        <taxon>Vertebrata</taxon>
        <taxon>Euteleostomi</taxon>
        <taxon>Mammalia</taxon>
        <taxon>Eutheria</taxon>
        <taxon>Laurasiatheria</taxon>
        <taxon>Chiroptera</taxon>
        <taxon>Yangochiroptera</taxon>
        <taxon>Vespertilionidae</taxon>
        <taxon>Pipistrellus</taxon>
    </lineage>
</organism>
<feature type="region of interest" description="Disordered" evidence="1">
    <location>
        <begin position="84"/>
        <end position="120"/>
    </location>
</feature>
<dbReference type="EMBL" id="JACAGB010000011">
    <property type="protein sequence ID" value="KAF6335413.1"/>
    <property type="molecule type" value="Genomic_DNA"/>
</dbReference>
<accession>A0A7J7WDH1</accession>
<dbReference type="Proteomes" id="UP000558488">
    <property type="component" value="Unassembled WGS sequence"/>
</dbReference>
<evidence type="ECO:0000256" key="1">
    <source>
        <dbReference type="SAM" id="MobiDB-lite"/>
    </source>
</evidence>